<gene>
    <name evidence="2" type="ORF">EXY25_10865</name>
</gene>
<proteinExistence type="predicted"/>
<name>A0ABY1WP20_9GAMM</name>
<dbReference type="EMBL" id="SHLY01000003">
    <property type="protein sequence ID" value="TAA45849.1"/>
    <property type="molecule type" value="Genomic_DNA"/>
</dbReference>
<reference evidence="3" key="1">
    <citation type="submission" date="2019-02" db="EMBL/GenBank/DDBJ databases">
        <title>Draft genome sequence of Muricauda sp. 176CP4-71.</title>
        <authorList>
            <person name="Park J.-S."/>
        </authorList>
    </citation>
    <scope>NUCLEOTIDE SEQUENCE [LARGE SCALE GENOMIC DNA]</scope>
    <source>
        <strain evidence="3">176GS2-150</strain>
    </source>
</reference>
<keyword evidence="1" id="KW-1133">Transmembrane helix</keyword>
<keyword evidence="1" id="KW-0472">Membrane</keyword>
<feature type="transmembrane region" description="Helical" evidence="1">
    <location>
        <begin position="80"/>
        <end position="98"/>
    </location>
</feature>
<keyword evidence="3" id="KW-1185">Reference proteome</keyword>
<organism evidence="2 3">
    <name type="scientific">Corallincola spongiicola</name>
    <dbReference type="NCBI Taxonomy" id="2520508"/>
    <lineage>
        <taxon>Bacteria</taxon>
        <taxon>Pseudomonadati</taxon>
        <taxon>Pseudomonadota</taxon>
        <taxon>Gammaproteobacteria</taxon>
        <taxon>Alteromonadales</taxon>
        <taxon>Psychromonadaceae</taxon>
        <taxon>Corallincola</taxon>
    </lineage>
</organism>
<comment type="caution">
    <text evidence="2">The sequence shown here is derived from an EMBL/GenBank/DDBJ whole genome shotgun (WGS) entry which is preliminary data.</text>
</comment>
<evidence type="ECO:0000313" key="2">
    <source>
        <dbReference type="EMBL" id="TAA45849.1"/>
    </source>
</evidence>
<protein>
    <submittedName>
        <fullName evidence="2">Uncharacterized protein</fullName>
    </submittedName>
</protein>
<evidence type="ECO:0000256" key="1">
    <source>
        <dbReference type="SAM" id="Phobius"/>
    </source>
</evidence>
<keyword evidence="1" id="KW-0812">Transmembrane</keyword>
<feature type="transmembrane region" description="Helical" evidence="1">
    <location>
        <begin position="104"/>
        <end position="124"/>
    </location>
</feature>
<accession>A0ABY1WP20</accession>
<dbReference type="RefSeq" id="WP_130566790.1">
    <property type="nucleotide sequence ID" value="NZ_SHLY01000003.1"/>
</dbReference>
<sequence>MEIRQGIVTNTKTTDAEAGAAYIVSVDLDGYRVKLEHTVHKPFEITTGDQLAVVGKVKEGVFYAHAFRNMSNGLTSTTQVKAMLCVALVCLTISVALFHFTTGGIQLIALLFGAGAVYSAYVWNITSKGLRQLKLLPKETPKKT</sequence>
<evidence type="ECO:0000313" key="3">
    <source>
        <dbReference type="Proteomes" id="UP000292544"/>
    </source>
</evidence>
<dbReference type="Proteomes" id="UP000292544">
    <property type="component" value="Unassembled WGS sequence"/>
</dbReference>